<dbReference type="STRING" id="1416801.SAMN05192553_101121"/>
<evidence type="ECO:0000313" key="2">
    <source>
        <dbReference type="Proteomes" id="UP000199403"/>
    </source>
</evidence>
<dbReference type="CDD" id="cd07822">
    <property type="entry name" value="SRPBCC_4"/>
    <property type="match status" value="1"/>
</dbReference>
<dbReference type="PANTHER" id="PTHR36166:SF1">
    <property type="entry name" value="SRPBCC DOMAIN-CONTAINING PROTEIN"/>
    <property type="match status" value="1"/>
</dbReference>
<dbReference type="Pfam" id="PF10604">
    <property type="entry name" value="Polyketide_cyc2"/>
    <property type="match status" value="1"/>
</dbReference>
<proteinExistence type="predicted"/>
<name>A0A1H6TEE7_9BACT</name>
<accession>A0A1H6TEE7</accession>
<reference evidence="2" key="1">
    <citation type="submission" date="2016-10" db="EMBL/GenBank/DDBJ databases">
        <authorList>
            <person name="Varghese N."/>
            <person name="Submissions S."/>
        </authorList>
    </citation>
    <scope>NUCLEOTIDE SEQUENCE [LARGE SCALE GENOMIC DNA]</scope>
    <source>
        <strain evidence="2">IBRC-M 10761</strain>
    </source>
</reference>
<dbReference type="OrthoDB" id="191189at2"/>
<dbReference type="Gene3D" id="3.30.530.20">
    <property type="match status" value="1"/>
</dbReference>
<dbReference type="RefSeq" id="WP_092168049.1">
    <property type="nucleotide sequence ID" value="NZ_FNZH01000001.1"/>
</dbReference>
<protein>
    <submittedName>
        <fullName evidence="1">Polyketide cyclase / dehydrase and lipid transport</fullName>
    </submittedName>
</protein>
<dbReference type="InterPro" id="IPR023393">
    <property type="entry name" value="START-like_dom_sf"/>
</dbReference>
<dbReference type="AlphaFoldDB" id="A0A1H6TEE7"/>
<organism evidence="1 2">
    <name type="scientific">Cyclobacterium xiamenense</name>
    <dbReference type="NCBI Taxonomy" id="1297121"/>
    <lineage>
        <taxon>Bacteria</taxon>
        <taxon>Pseudomonadati</taxon>
        <taxon>Bacteroidota</taxon>
        <taxon>Cytophagia</taxon>
        <taxon>Cytophagales</taxon>
        <taxon>Cyclobacteriaceae</taxon>
        <taxon>Cyclobacterium</taxon>
    </lineage>
</organism>
<evidence type="ECO:0000313" key="1">
    <source>
        <dbReference type="EMBL" id="SEI75457.1"/>
    </source>
</evidence>
<dbReference type="SUPFAM" id="SSF55961">
    <property type="entry name" value="Bet v1-like"/>
    <property type="match status" value="1"/>
</dbReference>
<dbReference type="PANTHER" id="PTHR36166">
    <property type="entry name" value="CHROMOSOME 9, WHOLE GENOME SHOTGUN SEQUENCE"/>
    <property type="match status" value="1"/>
</dbReference>
<keyword evidence="2" id="KW-1185">Reference proteome</keyword>
<sequence length="152" mass="17582">MENENNVVFTKIEIQATPEQVWNVLTDWNMLKEWSSSFIGISVSKPVKGEKFVSYFKNPLSSGNIALEHICTEYEEGVKFGWSGDIIGKIKDHHVYSLEPTPSGTTLFKQEDGLHGPHSKFFNFLAEHKMTAMYKRFNKELKIRVESIYLKY</sequence>
<dbReference type="InterPro" id="IPR019587">
    <property type="entry name" value="Polyketide_cyclase/dehydratase"/>
</dbReference>
<gene>
    <name evidence="1" type="ORF">SAMN05192553_101121</name>
</gene>
<dbReference type="Proteomes" id="UP000199403">
    <property type="component" value="Unassembled WGS sequence"/>
</dbReference>
<dbReference type="EMBL" id="FNZH01000001">
    <property type="protein sequence ID" value="SEI75457.1"/>
    <property type="molecule type" value="Genomic_DNA"/>
</dbReference>